<evidence type="ECO:0000313" key="4">
    <source>
        <dbReference type="Proteomes" id="UP000676386"/>
    </source>
</evidence>
<keyword evidence="4" id="KW-1185">Reference proteome</keyword>
<sequence>MKLFLPVLLLFTFFRVQAQFAVVEDKDGYVNVRRDPGTSAPVIGRIQSGDVVFLTDQKNGWQYVDCYINHKNTTGYIHPSRLKAVDKFTSAHRVVHSADSVFFRLGNLQVGIRETSFVAKKNRIRYRKTEAGRMVDKINDRSFWGTDGYLPASQYQHITCFWEGKEVAVPDSAINDVFNPNLHMTTVLYDKGTKRWYIAATNSDGAGGYEVIWVFEQGEYKQRFVYYGF</sequence>
<dbReference type="SMART" id="SM00287">
    <property type="entry name" value="SH3b"/>
    <property type="match status" value="1"/>
</dbReference>
<feature type="domain" description="SH3b" evidence="2">
    <location>
        <begin position="18"/>
        <end position="86"/>
    </location>
</feature>
<feature type="chain" id="PRO_5045995800" evidence="1">
    <location>
        <begin position="19"/>
        <end position="229"/>
    </location>
</feature>
<dbReference type="Gene3D" id="2.30.30.40">
    <property type="entry name" value="SH3 Domains"/>
    <property type="match status" value="1"/>
</dbReference>
<protein>
    <submittedName>
        <fullName evidence="3">SH3 domain-containing protein</fullName>
    </submittedName>
</protein>
<keyword evidence="1" id="KW-0732">Signal</keyword>
<dbReference type="InterPro" id="IPR003646">
    <property type="entry name" value="SH3-like_bac-type"/>
</dbReference>
<dbReference type="Pfam" id="PF08239">
    <property type="entry name" value="SH3_3"/>
    <property type="match status" value="1"/>
</dbReference>
<organism evidence="3 4">
    <name type="scientific">Chitinophaga hostae</name>
    <dbReference type="NCBI Taxonomy" id="2831022"/>
    <lineage>
        <taxon>Bacteria</taxon>
        <taxon>Pseudomonadati</taxon>
        <taxon>Bacteroidota</taxon>
        <taxon>Chitinophagia</taxon>
        <taxon>Chitinophagales</taxon>
        <taxon>Chitinophagaceae</taxon>
        <taxon>Chitinophaga</taxon>
    </lineage>
</organism>
<dbReference type="EMBL" id="JAGTXB010000028">
    <property type="protein sequence ID" value="MBS0032125.1"/>
    <property type="molecule type" value="Genomic_DNA"/>
</dbReference>
<dbReference type="Proteomes" id="UP000676386">
    <property type="component" value="Unassembled WGS sequence"/>
</dbReference>
<dbReference type="RefSeq" id="WP_211977282.1">
    <property type="nucleotide sequence ID" value="NZ_CBFHAM010000041.1"/>
</dbReference>
<proteinExistence type="predicted"/>
<comment type="caution">
    <text evidence="3">The sequence shown here is derived from an EMBL/GenBank/DDBJ whole genome shotgun (WGS) entry which is preliminary data.</text>
</comment>
<accession>A0ABS5JAM6</accession>
<dbReference type="PROSITE" id="PS51781">
    <property type="entry name" value="SH3B"/>
    <property type="match status" value="1"/>
</dbReference>
<name>A0ABS5JAM6_9BACT</name>
<feature type="signal peptide" evidence="1">
    <location>
        <begin position="1"/>
        <end position="18"/>
    </location>
</feature>
<gene>
    <name evidence="3" type="ORF">KE626_32630</name>
</gene>
<evidence type="ECO:0000259" key="2">
    <source>
        <dbReference type="PROSITE" id="PS51781"/>
    </source>
</evidence>
<reference evidence="3 4" key="1">
    <citation type="submission" date="2021-04" db="EMBL/GenBank/DDBJ databases">
        <title>Chitinophaga sp. nov., isolated from the rhizosphere soil.</title>
        <authorList>
            <person name="He S."/>
        </authorList>
    </citation>
    <scope>NUCLEOTIDE SEQUENCE [LARGE SCALE GENOMIC DNA]</scope>
    <source>
        <strain evidence="3 4">2R12</strain>
    </source>
</reference>
<evidence type="ECO:0000313" key="3">
    <source>
        <dbReference type="EMBL" id="MBS0032125.1"/>
    </source>
</evidence>
<evidence type="ECO:0000256" key="1">
    <source>
        <dbReference type="SAM" id="SignalP"/>
    </source>
</evidence>